<evidence type="ECO:0000256" key="1">
    <source>
        <dbReference type="ARBA" id="ARBA00005417"/>
    </source>
</evidence>
<keyword evidence="4 7" id="KW-0067">ATP-binding</keyword>
<keyword evidence="5" id="KW-0029">Amino-acid transport</keyword>
<name>A0ABQ0TLI6_9BACL</name>
<dbReference type="PANTHER" id="PTHR43820">
    <property type="entry name" value="HIGH-AFFINITY BRANCHED-CHAIN AMINO ACID TRANSPORT ATP-BINDING PROTEIN LIVF"/>
    <property type="match status" value="1"/>
</dbReference>
<keyword evidence="3" id="KW-0547">Nucleotide-binding</keyword>
<dbReference type="InterPro" id="IPR003439">
    <property type="entry name" value="ABC_transporter-like_ATP-bd"/>
</dbReference>
<keyword evidence="8" id="KW-1185">Reference proteome</keyword>
<keyword evidence="2" id="KW-0813">Transport</keyword>
<sequence>MTKVANVILQAENIVARYGPVEVLHGINLNVKEGEIVSLLGSNGAGKTTLLNCICGLHSSKEGKVRFRGEEITKVPAELVVSRGMAHVPERRQIFSTMTVEDNLWLGASHRMPKTSKKEIAKEMETVYQRFPILAERKWQMGGTLSGGQQQMLAIGRALLSRPQLLLLDEPSLGLAPLIAKEILTIVQEIRAEWGTTVLLVEQNARAALAISDRAYVLSTGTVMLEGTSEEIMNDPRVQSAYLGHAHEAV</sequence>
<dbReference type="InterPro" id="IPR027417">
    <property type="entry name" value="P-loop_NTPase"/>
</dbReference>
<organism evidence="7 8">
    <name type="scientific">Brevibacillus reuszeri</name>
    <dbReference type="NCBI Taxonomy" id="54915"/>
    <lineage>
        <taxon>Bacteria</taxon>
        <taxon>Bacillati</taxon>
        <taxon>Bacillota</taxon>
        <taxon>Bacilli</taxon>
        <taxon>Bacillales</taxon>
        <taxon>Paenibacillaceae</taxon>
        <taxon>Brevibacillus</taxon>
    </lineage>
</organism>
<dbReference type="InterPro" id="IPR032823">
    <property type="entry name" value="BCA_ABC_TP_C"/>
</dbReference>
<evidence type="ECO:0000313" key="7">
    <source>
        <dbReference type="EMBL" id="GED68820.1"/>
    </source>
</evidence>
<dbReference type="PROSITE" id="PS00211">
    <property type="entry name" value="ABC_TRANSPORTER_1"/>
    <property type="match status" value="1"/>
</dbReference>
<comment type="similarity">
    <text evidence="1">Belongs to the ABC transporter superfamily.</text>
</comment>
<dbReference type="GO" id="GO:0005524">
    <property type="term" value="F:ATP binding"/>
    <property type="evidence" value="ECO:0007669"/>
    <property type="project" value="UniProtKB-KW"/>
</dbReference>
<evidence type="ECO:0000256" key="4">
    <source>
        <dbReference type="ARBA" id="ARBA00022840"/>
    </source>
</evidence>
<dbReference type="InterPro" id="IPR052156">
    <property type="entry name" value="BCAA_Transport_ATP-bd_LivF"/>
</dbReference>
<dbReference type="CDD" id="cd03224">
    <property type="entry name" value="ABC_TM1139_LivF_branched"/>
    <property type="match status" value="1"/>
</dbReference>
<comment type="caution">
    <text evidence="7">The sequence shown here is derived from an EMBL/GenBank/DDBJ whole genome shotgun (WGS) entry which is preliminary data.</text>
</comment>
<evidence type="ECO:0000256" key="3">
    <source>
        <dbReference type="ARBA" id="ARBA00022741"/>
    </source>
</evidence>
<dbReference type="InterPro" id="IPR003593">
    <property type="entry name" value="AAA+_ATPase"/>
</dbReference>
<reference evidence="7 8" key="1">
    <citation type="submission" date="2019-06" db="EMBL/GenBank/DDBJ databases">
        <title>Whole genome shotgun sequence of Brevibacillus reuszeri NBRC 15719.</title>
        <authorList>
            <person name="Hosoyama A."/>
            <person name="Uohara A."/>
            <person name="Ohji S."/>
            <person name="Ichikawa N."/>
        </authorList>
    </citation>
    <scope>NUCLEOTIDE SEQUENCE [LARGE SCALE GENOMIC DNA]</scope>
    <source>
        <strain evidence="7 8">NBRC 15719</strain>
    </source>
</reference>
<proteinExistence type="inferred from homology"/>
<dbReference type="SUPFAM" id="SSF52540">
    <property type="entry name" value="P-loop containing nucleoside triphosphate hydrolases"/>
    <property type="match status" value="1"/>
</dbReference>
<evidence type="ECO:0000313" key="8">
    <source>
        <dbReference type="Proteomes" id="UP000319578"/>
    </source>
</evidence>
<dbReference type="PANTHER" id="PTHR43820:SF4">
    <property type="entry name" value="HIGH-AFFINITY BRANCHED-CHAIN AMINO ACID TRANSPORT ATP-BINDING PROTEIN LIVF"/>
    <property type="match status" value="1"/>
</dbReference>
<dbReference type="Proteomes" id="UP000319578">
    <property type="component" value="Unassembled WGS sequence"/>
</dbReference>
<dbReference type="EMBL" id="BJON01000009">
    <property type="protein sequence ID" value="GED68820.1"/>
    <property type="molecule type" value="Genomic_DNA"/>
</dbReference>
<dbReference type="SMART" id="SM00382">
    <property type="entry name" value="AAA"/>
    <property type="match status" value="1"/>
</dbReference>
<evidence type="ECO:0000256" key="2">
    <source>
        <dbReference type="ARBA" id="ARBA00022448"/>
    </source>
</evidence>
<dbReference type="PROSITE" id="PS50893">
    <property type="entry name" value="ABC_TRANSPORTER_2"/>
    <property type="match status" value="1"/>
</dbReference>
<dbReference type="Pfam" id="PF00005">
    <property type="entry name" value="ABC_tran"/>
    <property type="match status" value="1"/>
</dbReference>
<evidence type="ECO:0000259" key="6">
    <source>
        <dbReference type="PROSITE" id="PS50893"/>
    </source>
</evidence>
<accession>A0ABQ0TLI6</accession>
<feature type="domain" description="ABC transporter" evidence="6">
    <location>
        <begin position="9"/>
        <end position="245"/>
    </location>
</feature>
<protein>
    <submittedName>
        <fullName evidence="7">ABC transporter ATP-binding protein</fullName>
    </submittedName>
</protein>
<evidence type="ECO:0000256" key="5">
    <source>
        <dbReference type="ARBA" id="ARBA00022970"/>
    </source>
</evidence>
<dbReference type="InterPro" id="IPR017871">
    <property type="entry name" value="ABC_transporter-like_CS"/>
</dbReference>
<dbReference type="Pfam" id="PF12399">
    <property type="entry name" value="BCA_ABC_TP_C"/>
    <property type="match status" value="1"/>
</dbReference>
<gene>
    <name evidence="7" type="ORF">BRE01_25220</name>
</gene>
<dbReference type="Gene3D" id="3.40.50.300">
    <property type="entry name" value="P-loop containing nucleotide triphosphate hydrolases"/>
    <property type="match status" value="1"/>
</dbReference>